<evidence type="ECO:0000256" key="10">
    <source>
        <dbReference type="ARBA" id="ARBA00023316"/>
    </source>
</evidence>
<feature type="transmembrane region" description="Helical" evidence="13">
    <location>
        <begin position="362"/>
        <end position="389"/>
    </location>
</feature>
<feature type="transmembrane region" description="Helical" evidence="13">
    <location>
        <begin position="13"/>
        <end position="34"/>
    </location>
</feature>
<feature type="transmembrane region" description="Helical" evidence="13">
    <location>
        <begin position="182"/>
        <end position="201"/>
    </location>
</feature>
<dbReference type="InterPro" id="IPR018365">
    <property type="entry name" value="Cell_cycle_FtsW-rel_CS"/>
</dbReference>
<evidence type="ECO:0000256" key="3">
    <source>
        <dbReference type="ARBA" id="ARBA00022676"/>
    </source>
</evidence>
<keyword evidence="10" id="KW-0961">Cell wall biogenesis/degradation</keyword>
<protein>
    <recommendedName>
        <fullName evidence="12">Cell wall polymerase</fullName>
    </recommendedName>
    <alternativeName>
        <fullName evidence="11">Peptidoglycan polymerase</fullName>
    </alternativeName>
</protein>
<dbReference type="KEGG" id="als:DJ013_00250"/>
<dbReference type="GO" id="GO:0009252">
    <property type="term" value="P:peptidoglycan biosynthetic process"/>
    <property type="evidence" value="ECO:0007669"/>
    <property type="project" value="UniProtKB-KW"/>
</dbReference>
<evidence type="ECO:0000256" key="1">
    <source>
        <dbReference type="ARBA" id="ARBA00004141"/>
    </source>
</evidence>
<feature type="transmembrane region" description="Helical" evidence="13">
    <location>
        <begin position="78"/>
        <end position="97"/>
    </location>
</feature>
<dbReference type="RefSeq" id="WP_111369807.1">
    <property type="nucleotide sequence ID" value="NZ_CP029480.1"/>
</dbReference>
<organism evidence="14 15">
    <name type="scientific">Arcticibacterium luteifluviistationis</name>
    <dbReference type="NCBI Taxonomy" id="1784714"/>
    <lineage>
        <taxon>Bacteria</taxon>
        <taxon>Pseudomonadati</taxon>
        <taxon>Bacteroidota</taxon>
        <taxon>Cytophagia</taxon>
        <taxon>Cytophagales</taxon>
        <taxon>Leadbetterellaceae</taxon>
        <taxon>Arcticibacterium</taxon>
    </lineage>
</organism>
<dbReference type="GO" id="GO:0008360">
    <property type="term" value="P:regulation of cell shape"/>
    <property type="evidence" value="ECO:0007669"/>
    <property type="project" value="UniProtKB-KW"/>
</dbReference>
<evidence type="ECO:0000256" key="11">
    <source>
        <dbReference type="ARBA" id="ARBA00032370"/>
    </source>
</evidence>
<keyword evidence="9 13" id="KW-0472">Membrane</keyword>
<dbReference type="InterPro" id="IPR001182">
    <property type="entry name" value="FtsW/RodA"/>
</dbReference>
<feature type="transmembrane region" description="Helical" evidence="13">
    <location>
        <begin position="329"/>
        <end position="350"/>
    </location>
</feature>
<evidence type="ECO:0000256" key="9">
    <source>
        <dbReference type="ARBA" id="ARBA00023136"/>
    </source>
</evidence>
<dbReference type="GO" id="GO:0005886">
    <property type="term" value="C:plasma membrane"/>
    <property type="evidence" value="ECO:0007669"/>
    <property type="project" value="TreeGrafter"/>
</dbReference>
<evidence type="ECO:0000256" key="6">
    <source>
        <dbReference type="ARBA" id="ARBA00022960"/>
    </source>
</evidence>
<keyword evidence="8 13" id="KW-1133">Transmembrane helix</keyword>
<dbReference type="AlphaFoldDB" id="A0A2Z4G6D7"/>
<feature type="transmembrane region" description="Helical" evidence="13">
    <location>
        <begin position="145"/>
        <end position="161"/>
    </location>
</feature>
<dbReference type="GO" id="GO:0015648">
    <property type="term" value="F:lipid-linked peptidoglycan transporter activity"/>
    <property type="evidence" value="ECO:0007669"/>
    <property type="project" value="TreeGrafter"/>
</dbReference>
<dbReference type="InterPro" id="IPR011923">
    <property type="entry name" value="RodA/MrdB"/>
</dbReference>
<feature type="transmembrane region" description="Helical" evidence="13">
    <location>
        <begin position="395"/>
        <end position="414"/>
    </location>
</feature>
<dbReference type="GO" id="GO:0071555">
    <property type="term" value="P:cell wall organization"/>
    <property type="evidence" value="ECO:0007669"/>
    <property type="project" value="UniProtKB-KW"/>
</dbReference>
<feature type="transmembrane region" description="Helical" evidence="13">
    <location>
        <begin position="207"/>
        <end position="224"/>
    </location>
</feature>
<dbReference type="EMBL" id="CP029480">
    <property type="protein sequence ID" value="AWV96705.1"/>
    <property type="molecule type" value="Genomic_DNA"/>
</dbReference>
<keyword evidence="7" id="KW-0573">Peptidoglycan synthesis</keyword>
<gene>
    <name evidence="14" type="ORF">DJ013_00250</name>
</gene>
<reference evidence="14 15" key="1">
    <citation type="submission" date="2018-05" db="EMBL/GenBank/DDBJ databases">
        <title>Complete genome sequence of Arcticibacterium luteifluviistationis SM1504T, a cytophagaceae bacterium isolated from Arctic surface seawater.</title>
        <authorList>
            <person name="Li Y."/>
            <person name="Qin Q.-L."/>
        </authorList>
    </citation>
    <scope>NUCLEOTIDE SEQUENCE [LARGE SCALE GENOMIC DNA]</scope>
    <source>
        <strain evidence="14 15">SM1504</strain>
    </source>
</reference>
<dbReference type="PROSITE" id="PS00428">
    <property type="entry name" value="FTSW_RODA_SPOVE"/>
    <property type="match status" value="1"/>
</dbReference>
<keyword evidence="6" id="KW-0133">Cell shape</keyword>
<keyword evidence="4" id="KW-0808">Transferase</keyword>
<evidence type="ECO:0000256" key="2">
    <source>
        <dbReference type="ARBA" id="ARBA00022475"/>
    </source>
</evidence>
<dbReference type="PANTHER" id="PTHR30474">
    <property type="entry name" value="CELL CYCLE PROTEIN"/>
    <property type="match status" value="1"/>
</dbReference>
<dbReference type="NCBIfam" id="NF037961">
    <property type="entry name" value="RodA_shape"/>
    <property type="match status" value="1"/>
</dbReference>
<dbReference type="Pfam" id="PF01098">
    <property type="entry name" value="FTSW_RODA_SPOVE"/>
    <property type="match status" value="2"/>
</dbReference>
<keyword evidence="2" id="KW-1003">Cell membrane</keyword>
<dbReference type="OrthoDB" id="9768187at2"/>
<evidence type="ECO:0000256" key="7">
    <source>
        <dbReference type="ARBA" id="ARBA00022984"/>
    </source>
</evidence>
<sequence>MAGEINIKNGVDWITVILYLSLVVVGYLNIYAAVFNPEDPIAFFSLQHNAGRQLLFLCLSSIIVVLILFVDYKVYDSFAYIFYGFMILVLLATIFLGSDIKGSRSWIKLGAFSLQPAEFSKTVTALALAKFLSSQTVNLKKFKDLWKAAAIILVPPIIIILQKETGSALTFAIFMVVLYREGLPSIFPALFLGFVTILVLSLFYSKWYIMGGLILLGVLFWFLVFSKRDRSRQNLYNLLGLYLLFSTFTLGLDFFLTKVLQPHQQRRIEALVNPDADPLGAGWNVNQSKLAIGSGGFIGKGYLQGTQTKFDFVPEQSTDFIFCTVGEEWGFIGAFVLIALYLGLFARIIHLAEQQRDKFARIYGYCVASIMFFHLLVNIGMTIGLMPVIGIPLPFVSYGGSSLWSFTILLFIFLKLDAHRSFKV</sequence>
<evidence type="ECO:0000256" key="5">
    <source>
        <dbReference type="ARBA" id="ARBA00022692"/>
    </source>
</evidence>
<keyword evidence="3" id="KW-0328">Glycosyltransferase</keyword>
<keyword evidence="15" id="KW-1185">Reference proteome</keyword>
<evidence type="ECO:0000256" key="4">
    <source>
        <dbReference type="ARBA" id="ARBA00022679"/>
    </source>
</evidence>
<evidence type="ECO:0000313" key="14">
    <source>
        <dbReference type="EMBL" id="AWV96705.1"/>
    </source>
</evidence>
<dbReference type="GO" id="GO:0032153">
    <property type="term" value="C:cell division site"/>
    <property type="evidence" value="ECO:0007669"/>
    <property type="project" value="TreeGrafter"/>
</dbReference>
<feature type="transmembrane region" description="Helical" evidence="13">
    <location>
        <begin position="236"/>
        <end position="256"/>
    </location>
</feature>
<proteinExistence type="predicted"/>
<evidence type="ECO:0000256" key="12">
    <source>
        <dbReference type="ARBA" id="ARBA00033270"/>
    </source>
</evidence>
<dbReference type="NCBIfam" id="TIGR02210">
    <property type="entry name" value="rodA_shape"/>
    <property type="match status" value="1"/>
</dbReference>
<dbReference type="PANTHER" id="PTHR30474:SF1">
    <property type="entry name" value="PEPTIDOGLYCAN GLYCOSYLTRANSFERASE MRDB"/>
    <property type="match status" value="1"/>
</dbReference>
<dbReference type="GO" id="GO:0051301">
    <property type="term" value="P:cell division"/>
    <property type="evidence" value="ECO:0007669"/>
    <property type="project" value="InterPro"/>
</dbReference>
<accession>A0A2Z4G6D7</accession>
<dbReference type="GO" id="GO:0016757">
    <property type="term" value="F:glycosyltransferase activity"/>
    <property type="evidence" value="ECO:0007669"/>
    <property type="project" value="UniProtKB-KW"/>
</dbReference>
<feature type="transmembrane region" description="Helical" evidence="13">
    <location>
        <begin position="54"/>
        <end position="72"/>
    </location>
</feature>
<dbReference type="Proteomes" id="UP000249873">
    <property type="component" value="Chromosome"/>
</dbReference>
<name>A0A2Z4G6D7_9BACT</name>
<comment type="subcellular location">
    <subcellularLocation>
        <location evidence="1">Membrane</location>
        <topology evidence="1">Multi-pass membrane protein</topology>
    </subcellularLocation>
</comment>
<evidence type="ECO:0000313" key="15">
    <source>
        <dbReference type="Proteomes" id="UP000249873"/>
    </source>
</evidence>
<evidence type="ECO:0000256" key="13">
    <source>
        <dbReference type="SAM" id="Phobius"/>
    </source>
</evidence>
<evidence type="ECO:0000256" key="8">
    <source>
        <dbReference type="ARBA" id="ARBA00022989"/>
    </source>
</evidence>
<keyword evidence="5 13" id="KW-0812">Transmembrane</keyword>